<accession>A0A319DRF3</accession>
<sequence>MFNADFGKTSSRMEHQQLHPFENLPKRRKLDHGDSTRLLSHDDYTVGWVCALSLEAAAAMGMLDKVHPALNSHPCDSNSYTLGSINNHNVVIACLPSGLYGTTSAATVASNMFISFGSIRHLLMVGIGGGAPSAASDIRLGDVVVSIPTPRFEGVVQYDYGKTIGEGRFERTGTLNKPSTSLLTAVSNLRAENLRGGSQIPILMSEMLARNPQMGTAYKSPGPHKDLLFVSDYEHDQAKPTCELCDRERLVARSTRGDDRPVVRPLRPDSIGEPATELNILCFEMEAAGLMDNFPCLVIRGVSDYSDSHKKKEWQCYAAATAAAYAKQLLATISVSGPGHVPESAVPRSITAAAHRASMMDALRFDQLESRQTTIKSAHAKTCKWLLQKKEHMDWLDSNRFPEHRGFLWIKGKAGSGKSTMMKFAFQQAVATRHEKTVMISFFFNARGEDLEKTTLGMYRSLLFQLFQNIPELQALFDEVRWLNGEENISWSHTILQHLFRRSIALLGGRCITCFIDALDEYEEEQVRAMIDYIQSLGEHAISSGVQLHVCFSSRHYPHIAVEKGLELVLENQEGHTDDIARYLHSELKIGRSKQAGQIQDEILEKASGIFLWVVLVTQILRREFERGRLHELRKRLREIPAGLSDLFKDILTRDTANMDDLLLIIQWILFAKRPLNLGELYYAILSADPENLADVWDPASTSPDDMSRFLLDTSKGLAEVTKSKDKTVQFIHESVRDFLLKENGLRELWPEHQQRFEALSHDRLKECCHNFLQNDVQSHIPVEDNLPSASSEEARILRESLGEQFPFLEYAVHNLLHHADAAQRDGIHQEIFLQNFDLSGWIRCSNTIERYQIRRHTSSASLLYILAECDLPNLIRVVRKGKPCIDLPGERYRQPLFAAIVNGCEASVRTLLQPDEAF</sequence>
<keyword evidence="5" id="KW-1185">Reference proteome</keyword>
<reference evidence="4 5" key="1">
    <citation type="submission" date="2018-02" db="EMBL/GenBank/DDBJ databases">
        <title>The genomes of Aspergillus section Nigri reveals drivers in fungal speciation.</title>
        <authorList>
            <consortium name="DOE Joint Genome Institute"/>
            <person name="Vesth T.C."/>
            <person name="Nybo J."/>
            <person name="Theobald S."/>
            <person name="Brandl J."/>
            <person name="Frisvad J.C."/>
            <person name="Nielsen K.F."/>
            <person name="Lyhne E.K."/>
            <person name="Kogle M.E."/>
            <person name="Kuo A."/>
            <person name="Riley R."/>
            <person name="Clum A."/>
            <person name="Nolan M."/>
            <person name="Lipzen A."/>
            <person name="Salamov A."/>
            <person name="Henrissat B."/>
            <person name="Wiebenga A."/>
            <person name="De vries R.P."/>
            <person name="Grigoriev I.V."/>
            <person name="Mortensen U.H."/>
            <person name="Andersen M.R."/>
            <person name="Baker S.E."/>
        </authorList>
    </citation>
    <scope>NUCLEOTIDE SEQUENCE [LARGE SCALE GENOMIC DNA]</scope>
    <source>
        <strain evidence="4 5">CBS 121057</strain>
    </source>
</reference>
<dbReference type="Proteomes" id="UP000248423">
    <property type="component" value="Unassembled WGS sequence"/>
</dbReference>
<dbReference type="VEuPathDB" id="FungiDB:BO78DRAFT_439518"/>
<evidence type="ECO:0000256" key="1">
    <source>
        <dbReference type="ARBA" id="ARBA00022737"/>
    </source>
</evidence>
<dbReference type="PANTHER" id="PTHR46082">
    <property type="entry name" value="ATP/GTP-BINDING PROTEIN-RELATED"/>
    <property type="match status" value="1"/>
</dbReference>
<dbReference type="Gene3D" id="3.40.50.1580">
    <property type="entry name" value="Nucleoside phosphorylase domain"/>
    <property type="match status" value="1"/>
</dbReference>
<organism evidence="4 5">
    <name type="scientific">Aspergillus sclerotiicarbonarius (strain CBS 121057 / IBT 28362)</name>
    <dbReference type="NCBI Taxonomy" id="1448318"/>
    <lineage>
        <taxon>Eukaryota</taxon>
        <taxon>Fungi</taxon>
        <taxon>Dikarya</taxon>
        <taxon>Ascomycota</taxon>
        <taxon>Pezizomycotina</taxon>
        <taxon>Eurotiomycetes</taxon>
        <taxon>Eurotiomycetidae</taxon>
        <taxon>Eurotiales</taxon>
        <taxon>Aspergillaceae</taxon>
        <taxon>Aspergillus</taxon>
        <taxon>Aspergillus subgen. Circumdati</taxon>
    </lineage>
</organism>
<dbReference type="STRING" id="1448318.A0A319DRF3"/>
<gene>
    <name evidence="4" type="ORF">BO78DRAFT_439518</name>
</gene>
<dbReference type="SUPFAM" id="SSF52540">
    <property type="entry name" value="P-loop containing nucleoside triphosphate hydrolases"/>
    <property type="match status" value="1"/>
</dbReference>
<dbReference type="GO" id="GO:0009116">
    <property type="term" value="P:nucleoside metabolic process"/>
    <property type="evidence" value="ECO:0007669"/>
    <property type="project" value="InterPro"/>
</dbReference>
<feature type="domain" description="Nephrocystin 3-like N-terminal" evidence="3">
    <location>
        <begin position="382"/>
        <end position="555"/>
    </location>
</feature>
<dbReference type="EMBL" id="KZ826468">
    <property type="protein sequence ID" value="PYI00247.1"/>
    <property type="molecule type" value="Genomic_DNA"/>
</dbReference>
<keyword evidence="1" id="KW-0677">Repeat</keyword>
<protein>
    <submittedName>
        <fullName evidence="4">Purine and uridine phosphorylase</fullName>
    </submittedName>
</protein>
<dbReference type="SUPFAM" id="SSF53167">
    <property type="entry name" value="Purine and uridine phosphorylases"/>
    <property type="match status" value="1"/>
</dbReference>
<evidence type="ECO:0000259" key="3">
    <source>
        <dbReference type="Pfam" id="PF24883"/>
    </source>
</evidence>
<dbReference type="InterPro" id="IPR027417">
    <property type="entry name" value="P-loop_NTPase"/>
</dbReference>
<dbReference type="InterPro" id="IPR053137">
    <property type="entry name" value="NLR-like"/>
</dbReference>
<proteinExistence type="predicted"/>
<dbReference type="OrthoDB" id="194358at2759"/>
<dbReference type="GO" id="GO:0003824">
    <property type="term" value="F:catalytic activity"/>
    <property type="evidence" value="ECO:0007669"/>
    <property type="project" value="InterPro"/>
</dbReference>
<evidence type="ECO:0000313" key="5">
    <source>
        <dbReference type="Proteomes" id="UP000248423"/>
    </source>
</evidence>
<dbReference type="Gene3D" id="3.40.50.300">
    <property type="entry name" value="P-loop containing nucleotide triphosphate hydrolases"/>
    <property type="match status" value="1"/>
</dbReference>
<dbReference type="InterPro" id="IPR035994">
    <property type="entry name" value="Nucleoside_phosphorylase_sf"/>
</dbReference>
<evidence type="ECO:0000256" key="2">
    <source>
        <dbReference type="SAM" id="MobiDB-lite"/>
    </source>
</evidence>
<feature type="region of interest" description="Disordered" evidence="2">
    <location>
        <begin position="1"/>
        <end position="28"/>
    </location>
</feature>
<dbReference type="Pfam" id="PF24883">
    <property type="entry name" value="NPHP3_N"/>
    <property type="match status" value="1"/>
</dbReference>
<dbReference type="InterPro" id="IPR056884">
    <property type="entry name" value="NPHP3-like_N"/>
</dbReference>
<evidence type="ECO:0000313" key="4">
    <source>
        <dbReference type="EMBL" id="PYI00247.1"/>
    </source>
</evidence>
<dbReference type="AlphaFoldDB" id="A0A319DRF3"/>
<dbReference type="PANTHER" id="PTHR46082:SF11">
    <property type="entry name" value="AAA+ ATPASE DOMAIN-CONTAINING PROTEIN-RELATED"/>
    <property type="match status" value="1"/>
</dbReference>
<name>A0A319DRF3_ASPSB</name>